<sequence length="67" mass="7075">MRHHKLAVRGYLDQLVKAAGYPAVLADQLLILANGAMVTAAINGTPESARHARDAAEALLTAQREGP</sequence>
<evidence type="ECO:0000313" key="1">
    <source>
        <dbReference type="EMBL" id="BCI85832.1"/>
    </source>
</evidence>
<evidence type="ECO:0000313" key="2">
    <source>
        <dbReference type="Proteomes" id="UP000516380"/>
    </source>
</evidence>
<dbReference type="EMBL" id="AP023343">
    <property type="protein sequence ID" value="BCI85832.1"/>
    <property type="molecule type" value="Genomic_DNA"/>
</dbReference>
<dbReference type="Gene3D" id="1.10.357.10">
    <property type="entry name" value="Tetracycline Repressor, domain 2"/>
    <property type="match status" value="1"/>
</dbReference>
<dbReference type="Proteomes" id="UP000516380">
    <property type="component" value="Chromosome"/>
</dbReference>
<proteinExistence type="predicted"/>
<dbReference type="AlphaFoldDB" id="A0A7G1I7U9"/>
<organism evidence="1 2">
    <name type="scientific">Mycobacterium kansasii</name>
    <dbReference type="NCBI Taxonomy" id="1768"/>
    <lineage>
        <taxon>Bacteria</taxon>
        <taxon>Bacillati</taxon>
        <taxon>Actinomycetota</taxon>
        <taxon>Actinomycetes</taxon>
        <taxon>Mycobacteriales</taxon>
        <taxon>Mycobacteriaceae</taxon>
        <taxon>Mycobacterium</taxon>
    </lineage>
</organism>
<keyword evidence="2" id="KW-1185">Reference proteome</keyword>
<accession>A0A7G1I7U9</accession>
<name>A0A7G1I7U9_MYCKA</name>
<reference evidence="1 2" key="1">
    <citation type="submission" date="2020-07" db="EMBL/GenBank/DDBJ databases">
        <title>Mycobacterium kansasii (former subtype) with zoonotic potential isolated from diseased indoor pet cat, Japan.</title>
        <authorList>
            <person name="Fukano H."/>
            <person name="Terazono T."/>
            <person name="Hoshino Y."/>
        </authorList>
    </citation>
    <scope>NUCLEOTIDE SEQUENCE [LARGE SCALE GENOMIC DNA]</scope>
    <source>
        <strain evidence="1 2">Kuro-I</strain>
    </source>
</reference>
<gene>
    <name evidence="1" type="ORF">NIIDMKKI_10380</name>
</gene>
<protein>
    <recommendedName>
        <fullName evidence="3">TetR family transcriptional regulator</fullName>
    </recommendedName>
</protein>
<evidence type="ECO:0008006" key="3">
    <source>
        <dbReference type="Google" id="ProtNLM"/>
    </source>
</evidence>